<keyword evidence="9 19" id="KW-0808">Transferase</keyword>
<dbReference type="PANTHER" id="PTHR34148:SF1">
    <property type="entry name" value="ADENOSYLCOBINAMIDE-GDP RIBAZOLETRANSFERASE"/>
    <property type="match status" value="1"/>
</dbReference>
<dbReference type="GO" id="GO:0008818">
    <property type="term" value="F:cobalamin 5'-phosphate synthase activity"/>
    <property type="evidence" value="ECO:0007669"/>
    <property type="project" value="UniProtKB-UniRule"/>
</dbReference>
<dbReference type="GO" id="GO:0009236">
    <property type="term" value="P:cobalamin biosynthetic process"/>
    <property type="evidence" value="ECO:0007669"/>
    <property type="project" value="UniProtKB-UniRule"/>
</dbReference>
<feature type="transmembrane region" description="Helical" evidence="19">
    <location>
        <begin position="229"/>
        <end position="248"/>
    </location>
</feature>
<evidence type="ECO:0000256" key="2">
    <source>
        <dbReference type="ARBA" id="ARBA00004651"/>
    </source>
</evidence>
<evidence type="ECO:0000313" key="20">
    <source>
        <dbReference type="EMBL" id="URZ11234.1"/>
    </source>
</evidence>
<evidence type="ECO:0000256" key="7">
    <source>
        <dbReference type="ARBA" id="ARBA00022475"/>
    </source>
</evidence>
<gene>
    <name evidence="19 20" type="primary">cobS</name>
    <name evidence="20" type="ORF">CROST_019510</name>
</gene>
<organism evidence="20 21">
    <name type="scientific">Clostridium felsineum</name>
    <dbReference type="NCBI Taxonomy" id="36839"/>
    <lineage>
        <taxon>Bacteria</taxon>
        <taxon>Bacillati</taxon>
        <taxon>Bacillota</taxon>
        <taxon>Clostridia</taxon>
        <taxon>Eubacteriales</taxon>
        <taxon>Clostridiaceae</taxon>
        <taxon>Clostridium</taxon>
    </lineage>
</organism>
<feature type="transmembrane region" description="Helical" evidence="19">
    <location>
        <begin position="139"/>
        <end position="159"/>
    </location>
</feature>
<evidence type="ECO:0000256" key="12">
    <source>
        <dbReference type="ARBA" id="ARBA00022989"/>
    </source>
</evidence>
<proteinExistence type="inferred from homology"/>
<dbReference type="HAMAP" id="MF_00719">
    <property type="entry name" value="CobS"/>
    <property type="match status" value="1"/>
</dbReference>
<comment type="cofactor">
    <cofactor evidence="1 19">
        <name>Mg(2+)</name>
        <dbReference type="ChEBI" id="CHEBI:18420"/>
    </cofactor>
</comment>
<accession>A0A1S8LQA1</accession>
<comment type="function">
    <text evidence="14 19">Joins adenosylcobinamide-GDP and alpha-ribazole to generate adenosylcobalamin (Ado-cobalamin). Also synthesizes adenosylcobalamin 5'-phosphate from adenosylcobinamide-GDP and alpha-ribazole 5'-phosphate.</text>
</comment>
<feature type="transmembrane region" description="Helical" evidence="19">
    <location>
        <begin position="171"/>
        <end position="194"/>
    </location>
</feature>
<evidence type="ECO:0000256" key="5">
    <source>
        <dbReference type="ARBA" id="ARBA00013200"/>
    </source>
</evidence>
<keyword evidence="11 19" id="KW-0460">Magnesium</keyword>
<dbReference type="GO" id="GO:0051073">
    <property type="term" value="F:adenosylcobinamide-GDP ribazoletransferase activity"/>
    <property type="evidence" value="ECO:0007669"/>
    <property type="project" value="UniProtKB-UniRule"/>
</dbReference>
<evidence type="ECO:0000256" key="13">
    <source>
        <dbReference type="ARBA" id="ARBA00023136"/>
    </source>
</evidence>
<protein>
    <recommendedName>
        <fullName evidence="6 19">Adenosylcobinamide-GDP ribazoletransferase</fullName>
        <ecNumber evidence="5 19">2.7.8.26</ecNumber>
    </recommendedName>
    <alternativeName>
        <fullName evidence="16 19">Cobalamin synthase</fullName>
    </alternativeName>
    <alternativeName>
        <fullName evidence="15 19">Cobalamin-5'-phosphate synthase</fullName>
    </alternativeName>
</protein>
<keyword evidence="21" id="KW-1185">Reference proteome</keyword>
<dbReference type="STRING" id="84029.CROST_00150"/>
<dbReference type="NCBIfam" id="TIGR00317">
    <property type="entry name" value="cobS"/>
    <property type="match status" value="1"/>
</dbReference>
<dbReference type="AlphaFoldDB" id="A0A1S8LQA1"/>
<evidence type="ECO:0000313" key="21">
    <source>
        <dbReference type="Proteomes" id="UP000190951"/>
    </source>
</evidence>
<evidence type="ECO:0000256" key="14">
    <source>
        <dbReference type="ARBA" id="ARBA00025228"/>
    </source>
</evidence>
<evidence type="ECO:0000256" key="17">
    <source>
        <dbReference type="ARBA" id="ARBA00048623"/>
    </source>
</evidence>
<comment type="pathway">
    <text evidence="3 19">Cofactor biosynthesis; adenosylcobalamin biosynthesis; adenosylcobalamin from cob(II)yrinate a,c-diamide: step 7/7.</text>
</comment>
<evidence type="ECO:0000256" key="9">
    <source>
        <dbReference type="ARBA" id="ARBA00022679"/>
    </source>
</evidence>
<comment type="catalytic activity">
    <reaction evidence="17 19">
        <text>alpha-ribazole + adenosylcob(III)inamide-GDP = adenosylcob(III)alamin + GMP + H(+)</text>
        <dbReference type="Rhea" id="RHEA:16049"/>
        <dbReference type="ChEBI" id="CHEBI:10329"/>
        <dbReference type="ChEBI" id="CHEBI:15378"/>
        <dbReference type="ChEBI" id="CHEBI:18408"/>
        <dbReference type="ChEBI" id="CHEBI:58115"/>
        <dbReference type="ChEBI" id="CHEBI:60487"/>
        <dbReference type="EC" id="2.7.8.26"/>
    </reaction>
</comment>
<comment type="catalytic activity">
    <reaction evidence="18 19">
        <text>alpha-ribazole 5'-phosphate + adenosylcob(III)inamide-GDP = adenosylcob(III)alamin 5'-phosphate + GMP + H(+)</text>
        <dbReference type="Rhea" id="RHEA:23560"/>
        <dbReference type="ChEBI" id="CHEBI:15378"/>
        <dbReference type="ChEBI" id="CHEBI:57918"/>
        <dbReference type="ChEBI" id="CHEBI:58115"/>
        <dbReference type="ChEBI" id="CHEBI:60487"/>
        <dbReference type="ChEBI" id="CHEBI:60493"/>
        <dbReference type="EC" id="2.7.8.26"/>
    </reaction>
</comment>
<dbReference type="PANTHER" id="PTHR34148">
    <property type="entry name" value="ADENOSYLCOBINAMIDE-GDP RIBAZOLETRANSFERASE"/>
    <property type="match status" value="1"/>
</dbReference>
<evidence type="ECO:0000256" key="4">
    <source>
        <dbReference type="ARBA" id="ARBA00010561"/>
    </source>
</evidence>
<evidence type="ECO:0000256" key="19">
    <source>
        <dbReference type="HAMAP-Rule" id="MF_00719"/>
    </source>
</evidence>
<evidence type="ECO:0000256" key="6">
    <source>
        <dbReference type="ARBA" id="ARBA00015850"/>
    </source>
</evidence>
<keyword evidence="10 19" id="KW-0812">Transmembrane</keyword>
<dbReference type="EC" id="2.7.8.26" evidence="5 19"/>
<evidence type="ECO:0000256" key="16">
    <source>
        <dbReference type="ARBA" id="ARBA00032853"/>
    </source>
</evidence>
<keyword evidence="7 19" id="KW-1003">Cell membrane</keyword>
<dbReference type="Pfam" id="PF02654">
    <property type="entry name" value="CobS"/>
    <property type="match status" value="1"/>
</dbReference>
<reference evidence="20 21" key="1">
    <citation type="submission" date="2022-04" db="EMBL/GenBank/DDBJ databases">
        <title>Genome sequence of C. roseum typestrain.</title>
        <authorList>
            <person name="Poehlein A."/>
            <person name="Schoch T."/>
            <person name="Duerre P."/>
            <person name="Daniel R."/>
        </authorList>
    </citation>
    <scope>NUCLEOTIDE SEQUENCE [LARGE SCALE GENOMIC DNA]</scope>
    <source>
        <strain evidence="20 21">DSM 7320</strain>
    </source>
</reference>
<evidence type="ECO:0000256" key="15">
    <source>
        <dbReference type="ARBA" id="ARBA00032605"/>
    </source>
</evidence>
<keyword evidence="12 19" id="KW-1133">Transmembrane helix</keyword>
<keyword evidence="8 19" id="KW-0169">Cobalamin biosynthesis</keyword>
<evidence type="ECO:0000256" key="11">
    <source>
        <dbReference type="ARBA" id="ARBA00022842"/>
    </source>
</evidence>
<evidence type="ECO:0000256" key="1">
    <source>
        <dbReference type="ARBA" id="ARBA00001946"/>
    </source>
</evidence>
<dbReference type="KEGG" id="crw:CROST_019510"/>
<dbReference type="Proteomes" id="UP000190951">
    <property type="component" value="Chromosome"/>
</dbReference>
<name>A0A1S8LQA1_9CLOT</name>
<dbReference type="GO" id="GO:0005886">
    <property type="term" value="C:plasma membrane"/>
    <property type="evidence" value="ECO:0007669"/>
    <property type="project" value="UniProtKB-SubCell"/>
</dbReference>
<evidence type="ECO:0000256" key="18">
    <source>
        <dbReference type="ARBA" id="ARBA00049504"/>
    </source>
</evidence>
<feature type="transmembrane region" description="Helical" evidence="19">
    <location>
        <begin position="65"/>
        <end position="88"/>
    </location>
</feature>
<dbReference type="EMBL" id="CP096983">
    <property type="protein sequence ID" value="URZ11234.1"/>
    <property type="molecule type" value="Genomic_DNA"/>
</dbReference>
<evidence type="ECO:0000256" key="8">
    <source>
        <dbReference type="ARBA" id="ARBA00022573"/>
    </source>
</evidence>
<feature type="transmembrane region" description="Helical" evidence="19">
    <location>
        <begin position="33"/>
        <end position="59"/>
    </location>
</feature>
<dbReference type="RefSeq" id="WP_077835513.1">
    <property type="nucleotide sequence ID" value="NZ_CP096983.1"/>
</dbReference>
<sequence length="252" mass="27991">MVFFRRLILMLQFLTRIPIKYESDITTEDFGKALALVPIVGLVLGGIMGITYMLLIHIFSYKISAIIILVEYIFLTGGIHLDGLGDTFDGLFSYRSKERILEIMRDSRVGTNAVLAVIAVMLLNYTILTEIDKHYMLKVIILFPVAGRLGSIVGASLSTYARKGEGMGKSFIDCCTIKELIVGMILYVAIFLLVGLSRGYIIMIFPIITAVLLIKYFSRKIDGATGDVLGAVCELNQTFYLLAVYAVLNFRG</sequence>
<keyword evidence="13 19" id="KW-0472">Membrane</keyword>
<evidence type="ECO:0000256" key="10">
    <source>
        <dbReference type="ARBA" id="ARBA00022692"/>
    </source>
</evidence>
<comment type="similarity">
    <text evidence="4 19">Belongs to the CobS family.</text>
</comment>
<comment type="subcellular location">
    <subcellularLocation>
        <location evidence="2 19">Cell membrane</location>
        <topology evidence="2 19">Multi-pass membrane protein</topology>
    </subcellularLocation>
</comment>
<feature type="transmembrane region" description="Helical" evidence="19">
    <location>
        <begin position="109"/>
        <end position="127"/>
    </location>
</feature>
<evidence type="ECO:0000256" key="3">
    <source>
        <dbReference type="ARBA" id="ARBA00004663"/>
    </source>
</evidence>
<dbReference type="InterPro" id="IPR003805">
    <property type="entry name" value="CobS"/>
</dbReference>